<proteinExistence type="predicted"/>
<dbReference type="PANTHER" id="PTHR37938:SF1">
    <property type="entry name" value="BLL0215 PROTEIN"/>
    <property type="match status" value="1"/>
</dbReference>
<keyword evidence="2" id="KW-0812">Transmembrane</keyword>
<keyword evidence="2" id="KW-1133">Transmembrane helix</keyword>
<feature type="transmembrane region" description="Helical" evidence="2">
    <location>
        <begin position="50"/>
        <end position="72"/>
    </location>
</feature>
<dbReference type="AlphaFoldDB" id="A0A7Y9DX48"/>
<evidence type="ECO:0000313" key="5">
    <source>
        <dbReference type="Proteomes" id="UP000535890"/>
    </source>
</evidence>
<comment type="caution">
    <text evidence="4">The sequence shown here is derived from an EMBL/GenBank/DDBJ whole genome shotgun (WGS) entry which is preliminary data.</text>
</comment>
<evidence type="ECO:0000256" key="1">
    <source>
        <dbReference type="SAM" id="MobiDB-lite"/>
    </source>
</evidence>
<accession>A0A7Y9DX48</accession>
<keyword evidence="2" id="KW-0472">Membrane</keyword>
<feature type="compositionally biased region" description="Acidic residues" evidence="1">
    <location>
        <begin position="172"/>
        <end position="197"/>
    </location>
</feature>
<evidence type="ECO:0000313" key="4">
    <source>
        <dbReference type="EMBL" id="NYD37019.1"/>
    </source>
</evidence>
<name>A0A7Y9DX48_9PSEU</name>
<evidence type="ECO:0000256" key="2">
    <source>
        <dbReference type="SAM" id="Phobius"/>
    </source>
</evidence>
<dbReference type="RefSeq" id="WP_179794610.1">
    <property type="nucleotide sequence ID" value="NZ_BAABHP010000014.1"/>
</dbReference>
<sequence length="239" mass="26817">MAYPERLLVAGERVVRHVRPHWRMLVVPALLPPVVAFVGAWLVAVARPTSWSTAVLIAVGVVAVGLLGWFSVAPVARWRATHFVVTDRRVLVREGVFSRSGIVVVGRSITTVRTVRTGIDRLLGAGTLVVGVDDTREPWRFDGLGRVERVAAEVERMAERRGGLDPDRWGGWDDDDADPDDEADDWTATDLDDEWDDRDGADHDSDDVEDAEWDDEPEPERFPRLRRLSSRRRELPAGR</sequence>
<reference evidence="4 5" key="1">
    <citation type="submission" date="2020-07" db="EMBL/GenBank/DDBJ databases">
        <title>Sequencing the genomes of 1000 actinobacteria strains.</title>
        <authorList>
            <person name="Klenk H.-P."/>
        </authorList>
    </citation>
    <scope>NUCLEOTIDE SEQUENCE [LARGE SCALE GENOMIC DNA]</scope>
    <source>
        <strain evidence="4 5">DSM 45772</strain>
    </source>
</reference>
<dbReference type="Pfam" id="PF03703">
    <property type="entry name" value="bPH_2"/>
    <property type="match status" value="1"/>
</dbReference>
<protein>
    <submittedName>
        <fullName evidence="4">Membrane protein YdbS with pleckstrin-like domain</fullName>
    </submittedName>
</protein>
<keyword evidence="5" id="KW-1185">Reference proteome</keyword>
<dbReference type="Proteomes" id="UP000535890">
    <property type="component" value="Unassembled WGS sequence"/>
</dbReference>
<evidence type="ECO:0000259" key="3">
    <source>
        <dbReference type="Pfam" id="PF03703"/>
    </source>
</evidence>
<feature type="domain" description="YdbS-like PH" evidence="3">
    <location>
        <begin position="78"/>
        <end position="151"/>
    </location>
</feature>
<dbReference type="InterPro" id="IPR005182">
    <property type="entry name" value="YdbS-like_PH"/>
</dbReference>
<organism evidence="4 5">
    <name type="scientific">Actinomycetospora corticicola</name>
    <dbReference type="NCBI Taxonomy" id="663602"/>
    <lineage>
        <taxon>Bacteria</taxon>
        <taxon>Bacillati</taxon>
        <taxon>Actinomycetota</taxon>
        <taxon>Actinomycetes</taxon>
        <taxon>Pseudonocardiales</taxon>
        <taxon>Pseudonocardiaceae</taxon>
        <taxon>Actinomycetospora</taxon>
    </lineage>
</organism>
<feature type="transmembrane region" description="Helical" evidence="2">
    <location>
        <begin position="21"/>
        <end position="44"/>
    </location>
</feature>
<dbReference type="EMBL" id="JACCBN010000001">
    <property type="protein sequence ID" value="NYD37019.1"/>
    <property type="molecule type" value="Genomic_DNA"/>
</dbReference>
<dbReference type="PANTHER" id="PTHR37938">
    <property type="entry name" value="BLL0215 PROTEIN"/>
    <property type="match status" value="1"/>
</dbReference>
<feature type="region of interest" description="Disordered" evidence="1">
    <location>
        <begin position="165"/>
        <end position="239"/>
    </location>
</feature>
<gene>
    <name evidence="4" type="ORF">BJ983_003121</name>
</gene>
<feature type="compositionally biased region" description="Acidic residues" evidence="1">
    <location>
        <begin position="204"/>
        <end position="218"/>
    </location>
</feature>